<evidence type="ECO:0000313" key="1">
    <source>
        <dbReference type="EMBL" id="MBB6105707.1"/>
    </source>
</evidence>
<proteinExistence type="predicted"/>
<protein>
    <submittedName>
        <fullName evidence="1">Uncharacterized protein</fullName>
    </submittedName>
</protein>
<gene>
    <name evidence="1" type="ORF">F4827_005577</name>
</gene>
<name>A0A7W9U290_9BURK</name>
<comment type="caution">
    <text evidence="1">The sequence shown here is derived from an EMBL/GenBank/DDBJ whole genome shotgun (WGS) entry which is preliminary data.</text>
</comment>
<keyword evidence="2" id="KW-1185">Reference proteome</keyword>
<accession>A0A7W9U290</accession>
<dbReference type="Proteomes" id="UP000571554">
    <property type="component" value="Unassembled WGS sequence"/>
</dbReference>
<dbReference type="AlphaFoldDB" id="A0A7W9U290"/>
<organism evidence="1 2">
    <name type="scientific">Paraburkholderia bannensis</name>
    <dbReference type="NCBI Taxonomy" id="765414"/>
    <lineage>
        <taxon>Bacteria</taxon>
        <taxon>Pseudomonadati</taxon>
        <taxon>Pseudomonadota</taxon>
        <taxon>Betaproteobacteria</taxon>
        <taxon>Burkholderiales</taxon>
        <taxon>Burkholderiaceae</taxon>
        <taxon>Paraburkholderia</taxon>
    </lineage>
</organism>
<reference evidence="1 2" key="1">
    <citation type="submission" date="2020-08" db="EMBL/GenBank/DDBJ databases">
        <title>Above-ground endophytic microbial communities from plants in different locations in the United States.</title>
        <authorList>
            <person name="Frank C."/>
        </authorList>
    </citation>
    <scope>NUCLEOTIDE SEQUENCE [LARGE SCALE GENOMIC DNA]</scope>
    <source>
        <strain evidence="1 2">WP4_2_2</strain>
    </source>
</reference>
<sequence>MSSEPLFAFYASTGDTCRHCHAAPG</sequence>
<evidence type="ECO:0000313" key="2">
    <source>
        <dbReference type="Proteomes" id="UP000571554"/>
    </source>
</evidence>
<dbReference type="EMBL" id="JACHBW010000019">
    <property type="protein sequence ID" value="MBB6105707.1"/>
    <property type="molecule type" value="Genomic_DNA"/>
</dbReference>